<keyword evidence="4" id="KW-1185">Reference proteome</keyword>
<protein>
    <submittedName>
        <fullName evidence="3">Uncharacterized protein</fullName>
    </submittedName>
</protein>
<evidence type="ECO:0000313" key="3">
    <source>
        <dbReference type="EMBL" id="KFH48119.1"/>
    </source>
</evidence>
<dbReference type="Proteomes" id="UP000029964">
    <property type="component" value="Unassembled WGS sequence"/>
</dbReference>
<evidence type="ECO:0000256" key="1">
    <source>
        <dbReference type="SAM" id="MobiDB-lite"/>
    </source>
</evidence>
<comment type="caution">
    <text evidence="3">The sequence shown here is derived from an EMBL/GenBank/DDBJ whole genome shotgun (WGS) entry which is preliminary data.</text>
</comment>
<feature type="compositionally biased region" description="Low complexity" evidence="1">
    <location>
        <begin position="8"/>
        <end position="24"/>
    </location>
</feature>
<evidence type="ECO:0000256" key="2">
    <source>
        <dbReference type="SAM" id="Phobius"/>
    </source>
</evidence>
<name>A0A086TFI7_HAPC1</name>
<keyword evidence="2" id="KW-0812">Transmembrane</keyword>
<proteinExistence type="predicted"/>
<sequence>MSSSPGPSATGDSSDLSATTSSASPGTVTSPSAPITSTAAEDPITYPPMTTQWSTPLSCTWTYDIDHEYDPITAGPIAYLDLEPVSDASTLTCYPDGMFFEGRTGTFSPATCPNGWTTVSVLQNTNEVASLATTTAVCCSAEYSLDGSYCKREVPTALAVPIIYNTTADTYSIATAETSTLVSATLAVYPINALFREEDKEILGLTYEEQIRTETLDNRGLSLGARIGIGIGATIGGLLLVGLALWLLCGKRGKRECKRRCKSGEDAGTVVGAGARGAGGDLPPPAYEFSQRNGAADDDGLEVGPDGEIQVLKAQKAAIQRRIEELEQVDTNDHARVV</sequence>
<feature type="region of interest" description="Disordered" evidence="1">
    <location>
        <begin position="1"/>
        <end position="47"/>
    </location>
</feature>
<keyword evidence="2" id="KW-0472">Membrane</keyword>
<feature type="compositionally biased region" description="Polar residues" evidence="1">
    <location>
        <begin position="25"/>
        <end position="39"/>
    </location>
</feature>
<reference evidence="4" key="1">
    <citation type="journal article" date="2014" name="Genome Announc.">
        <title>Genome sequence and annotation of Acremonium chrysogenum, producer of the beta-lactam antibiotic cephalosporin C.</title>
        <authorList>
            <person name="Terfehr D."/>
            <person name="Dahlmann T.A."/>
            <person name="Specht T."/>
            <person name="Zadra I."/>
            <person name="Kuernsteiner H."/>
            <person name="Kueck U."/>
        </authorList>
    </citation>
    <scope>NUCLEOTIDE SEQUENCE [LARGE SCALE GENOMIC DNA]</scope>
    <source>
        <strain evidence="4">ATCC 11550 / CBS 779.69 / DSM 880 / IAM 14645 / JCM 23072 / IMI 49137</strain>
    </source>
</reference>
<organism evidence="3 4">
    <name type="scientific">Hapsidospora chrysogenum (strain ATCC 11550 / CBS 779.69 / DSM 880 / IAM 14645 / JCM 23072 / IMI 49137)</name>
    <name type="common">Acremonium chrysogenum</name>
    <dbReference type="NCBI Taxonomy" id="857340"/>
    <lineage>
        <taxon>Eukaryota</taxon>
        <taxon>Fungi</taxon>
        <taxon>Dikarya</taxon>
        <taxon>Ascomycota</taxon>
        <taxon>Pezizomycotina</taxon>
        <taxon>Sordariomycetes</taxon>
        <taxon>Hypocreomycetidae</taxon>
        <taxon>Hypocreales</taxon>
        <taxon>Bionectriaceae</taxon>
        <taxon>Hapsidospora</taxon>
    </lineage>
</organism>
<dbReference type="HOGENOM" id="CLU_882960_0_0_1"/>
<dbReference type="AlphaFoldDB" id="A0A086TFI7"/>
<dbReference type="EMBL" id="JPKY01000005">
    <property type="protein sequence ID" value="KFH48119.1"/>
    <property type="molecule type" value="Genomic_DNA"/>
</dbReference>
<feature type="transmembrane region" description="Helical" evidence="2">
    <location>
        <begin position="227"/>
        <end position="249"/>
    </location>
</feature>
<gene>
    <name evidence="3" type="ORF">ACRE_009660</name>
</gene>
<accession>A0A086TFI7</accession>
<evidence type="ECO:0000313" key="4">
    <source>
        <dbReference type="Proteomes" id="UP000029964"/>
    </source>
</evidence>
<dbReference type="OrthoDB" id="4770059at2759"/>
<keyword evidence="2" id="KW-1133">Transmembrane helix</keyword>
<dbReference type="STRING" id="857340.A0A086TFI7"/>